<evidence type="ECO:0000256" key="1">
    <source>
        <dbReference type="ARBA" id="ARBA00023012"/>
    </source>
</evidence>
<dbReference type="InterPro" id="IPR007492">
    <property type="entry name" value="LytTR_DNA-bd_dom"/>
</dbReference>
<keyword evidence="1" id="KW-0902">Two-component regulatory system</keyword>
<protein>
    <submittedName>
        <fullName evidence="6">LytTR family DNA-binding domain-containing protein</fullName>
    </submittedName>
</protein>
<dbReference type="GO" id="GO:0005829">
    <property type="term" value="C:cytosol"/>
    <property type="evidence" value="ECO:0007669"/>
    <property type="project" value="TreeGrafter"/>
</dbReference>
<dbReference type="PANTHER" id="PTHR48111">
    <property type="entry name" value="REGULATOR OF RPOS"/>
    <property type="match status" value="1"/>
</dbReference>
<accession>A0A9X3YJW3</accession>
<name>A0A9X3YJW3_9GAMM</name>
<comment type="caution">
    <text evidence="6">The sequence shown here is derived from an EMBL/GenBank/DDBJ whole genome shotgun (WGS) entry which is preliminary data.</text>
</comment>
<dbReference type="GO" id="GO:0006355">
    <property type="term" value="P:regulation of DNA-templated transcription"/>
    <property type="evidence" value="ECO:0007669"/>
    <property type="project" value="TreeGrafter"/>
</dbReference>
<dbReference type="GO" id="GO:0000156">
    <property type="term" value="F:phosphorelay response regulator activity"/>
    <property type="evidence" value="ECO:0007669"/>
    <property type="project" value="TreeGrafter"/>
</dbReference>
<dbReference type="AlphaFoldDB" id="A0A9X3YJW3"/>
<organism evidence="6 7">
    <name type="scientific">Tahibacter soli</name>
    <dbReference type="NCBI Taxonomy" id="2983605"/>
    <lineage>
        <taxon>Bacteria</taxon>
        <taxon>Pseudomonadati</taxon>
        <taxon>Pseudomonadota</taxon>
        <taxon>Gammaproteobacteria</taxon>
        <taxon>Lysobacterales</taxon>
        <taxon>Rhodanobacteraceae</taxon>
        <taxon>Tahibacter</taxon>
    </lineage>
</organism>
<dbReference type="PROSITE" id="PS50110">
    <property type="entry name" value="RESPONSE_REGULATORY"/>
    <property type="match status" value="1"/>
</dbReference>
<proteinExistence type="predicted"/>
<dbReference type="PROSITE" id="PS50930">
    <property type="entry name" value="HTH_LYTTR"/>
    <property type="match status" value="1"/>
</dbReference>
<keyword evidence="7" id="KW-1185">Reference proteome</keyword>
<gene>
    <name evidence="6" type="ORF">OD750_014335</name>
</gene>
<dbReference type="Pfam" id="PF00072">
    <property type="entry name" value="Response_reg"/>
    <property type="match status" value="1"/>
</dbReference>
<dbReference type="InterPro" id="IPR039420">
    <property type="entry name" value="WalR-like"/>
</dbReference>
<sequence length="243" mass="26862">MRVLIADDEPLARERLASLLAEAGVELTAAVGNGEHAVHEADRLRPDVCILDIRMPLMDGLDAARVICASADAPAIVFCTAYDEYALKAFEAHAVDYLMKPVRLERLQQALERARRMAGSKLDAIAVSMGSSRQRTHICARVRGNLVLVAVSDILYLQAEDKYVVVHHTKGQVLVEDALKGLEDEFADRFVRIHRNCLVARARLSGLTRGADGRIFARIEGCADELEVSRRNLPGLRKLVRTL</sequence>
<dbReference type="Proteomes" id="UP001139971">
    <property type="component" value="Unassembled WGS sequence"/>
</dbReference>
<reference evidence="6" key="1">
    <citation type="submission" date="2023-02" db="EMBL/GenBank/DDBJ databases">
        <title>Tahibacter soli sp. nov. isolated from soil.</title>
        <authorList>
            <person name="Baek J.H."/>
            <person name="Lee J.K."/>
            <person name="Choi D.G."/>
            <person name="Jeon C.O."/>
        </authorList>
    </citation>
    <scope>NUCLEOTIDE SEQUENCE</scope>
    <source>
        <strain evidence="6">BL</strain>
    </source>
</reference>
<feature type="domain" description="HTH LytTR-type" evidence="5">
    <location>
        <begin position="138"/>
        <end position="242"/>
    </location>
</feature>
<dbReference type="InterPro" id="IPR001789">
    <property type="entry name" value="Sig_transdc_resp-reg_receiver"/>
</dbReference>
<dbReference type="Pfam" id="PF04397">
    <property type="entry name" value="LytTR"/>
    <property type="match status" value="1"/>
</dbReference>
<evidence type="ECO:0000313" key="6">
    <source>
        <dbReference type="EMBL" id="MDC8013716.1"/>
    </source>
</evidence>
<dbReference type="RefSeq" id="WP_263542408.1">
    <property type="nucleotide sequence ID" value="NZ_JAOVZO020000018.1"/>
</dbReference>
<dbReference type="GO" id="GO:0032993">
    <property type="term" value="C:protein-DNA complex"/>
    <property type="evidence" value="ECO:0007669"/>
    <property type="project" value="TreeGrafter"/>
</dbReference>
<dbReference type="InterPro" id="IPR011006">
    <property type="entry name" value="CheY-like_superfamily"/>
</dbReference>
<keyword evidence="2 6" id="KW-0238">DNA-binding</keyword>
<dbReference type="GO" id="GO:0000976">
    <property type="term" value="F:transcription cis-regulatory region binding"/>
    <property type="evidence" value="ECO:0007669"/>
    <property type="project" value="TreeGrafter"/>
</dbReference>
<evidence type="ECO:0000313" key="7">
    <source>
        <dbReference type="Proteomes" id="UP001139971"/>
    </source>
</evidence>
<feature type="modified residue" description="4-aspartylphosphate" evidence="3">
    <location>
        <position position="52"/>
    </location>
</feature>
<dbReference type="SMART" id="SM00850">
    <property type="entry name" value="LytTR"/>
    <property type="match status" value="1"/>
</dbReference>
<dbReference type="EMBL" id="JAOVZO020000018">
    <property type="protein sequence ID" value="MDC8013716.1"/>
    <property type="molecule type" value="Genomic_DNA"/>
</dbReference>
<evidence type="ECO:0000256" key="2">
    <source>
        <dbReference type="ARBA" id="ARBA00023125"/>
    </source>
</evidence>
<dbReference type="PANTHER" id="PTHR48111:SF3">
    <property type="entry name" value="TRANSCRIPTIONAL REGULATORY PROTEIN BTSR"/>
    <property type="match status" value="1"/>
</dbReference>
<dbReference type="SMART" id="SM00448">
    <property type="entry name" value="REC"/>
    <property type="match status" value="1"/>
</dbReference>
<dbReference type="SUPFAM" id="SSF52172">
    <property type="entry name" value="CheY-like"/>
    <property type="match status" value="1"/>
</dbReference>
<evidence type="ECO:0000259" key="5">
    <source>
        <dbReference type="PROSITE" id="PS50930"/>
    </source>
</evidence>
<dbReference type="Gene3D" id="3.40.50.2300">
    <property type="match status" value="1"/>
</dbReference>
<evidence type="ECO:0000256" key="3">
    <source>
        <dbReference type="PROSITE-ProRule" id="PRU00169"/>
    </source>
</evidence>
<feature type="domain" description="Response regulatory" evidence="4">
    <location>
        <begin position="2"/>
        <end position="115"/>
    </location>
</feature>
<evidence type="ECO:0000259" key="4">
    <source>
        <dbReference type="PROSITE" id="PS50110"/>
    </source>
</evidence>
<dbReference type="Gene3D" id="2.40.50.1020">
    <property type="entry name" value="LytTr DNA-binding domain"/>
    <property type="match status" value="1"/>
</dbReference>
<keyword evidence="3" id="KW-0597">Phosphoprotein</keyword>